<dbReference type="Proteomes" id="UP001316803">
    <property type="component" value="Unassembled WGS sequence"/>
</dbReference>
<keyword evidence="2" id="KW-1185">Reference proteome</keyword>
<protein>
    <submittedName>
        <fullName evidence="1">Uncharacterized protein</fullName>
    </submittedName>
</protein>
<reference evidence="1 2" key="1">
    <citation type="submission" date="2022-12" db="EMBL/GenBank/DDBJ databases">
        <title>Genomic features and morphological characterization of a novel Knufia sp. strain isolated from spacecraft assembly facility.</title>
        <authorList>
            <person name="Teixeira M."/>
            <person name="Chander A.M."/>
            <person name="Stajich J.E."/>
            <person name="Venkateswaran K."/>
        </authorList>
    </citation>
    <scope>NUCLEOTIDE SEQUENCE [LARGE SCALE GENOMIC DNA]</scope>
    <source>
        <strain evidence="1 2">FJI-L2-BK-P2</strain>
    </source>
</reference>
<sequence length="324" mass="35966">MPYVEDLMLTDFRRDAFKELLKTEYDISKGLYTAVVTVRALPNFPPHVKAYAGLAGLGQVNNLADRIVNHKDPRHRREYPSELHTMMELPGSDTTFVTMAIYPDDCHRGELLLGEGVLITGLGLYECSQTYAQLAAIGVPACSISGTVELDDDDSEAGALHSPSFGMNGEVSLRYGISTQSHSNIDIRNRARTLQALLTTGIAVSWGADVLFGVMEQRKIALGKVYIKAHPQLKDSYTGILVASITFSQPPPHPYLQWNSGRAFQADDTPARLQRFGLWFQTLAPHECGLWIAARASDPRDKYKESNREKAFDIAELLTKYFGL</sequence>
<dbReference type="EMBL" id="JAKLMC020000012">
    <property type="protein sequence ID" value="KAK5953039.1"/>
    <property type="molecule type" value="Genomic_DNA"/>
</dbReference>
<evidence type="ECO:0000313" key="2">
    <source>
        <dbReference type="Proteomes" id="UP001316803"/>
    </source>
</evidence>
<accession>A0AAN8EDG0</accession>
<name>A0AAN8EDG0_9EURO</name>
<evidence type="ECO:0000313" key="1">
    <source>
        <dbReference type="EMBL" id="KAK5953039.1"/>
    </source>
</evidence>
<dbReference type="AlphaFoldDB" id="A0AAN8EDG0"/>
<gene>
    <name evidence="1" type="ORF">OHC33_005607</name>
</gene>
<proteinExistence type="predicted"/>
<comment type="caution">
    <text evidence="1">The sequence shown here is derived from an EMBL/GenBank/DDBJ whole genome shotgun (WGS) entry which is preliminary data.</text>
</comment>
<organism evidence="1 2">
    <name type="scientific">Knufia fluminis</name>
    <dbReference type="NCBI Taxonomy" id="191047"/>
    <lineage>
        <taxon>Eukaryota</taxon>
        <taxon>Fungi</taxon>
        <taxon>Dikarya</taxon>
        <taxon>Ascomycota</taxon>
        <taxon>Pezizomycotina</taxon>
        <taxon>Eurotiomycetes</taxon>
        <taxon>Chaetothyriomycetidae</taxon>
        <taxon>Chaetothyriales</taxon>
        <taxon>Trichomeriaceae</taxon>
        <taxon>Knufia</taxon>
    </lineage>
</organism>